<gene>
    <name evidence="7" type="primary">ybeY</name>
    <name evidence="8" type="ORF">HNP73_001941</name>
</gene>
<evidence type="ECO:0000256" key="2">
    <source>
        <dbReference type="ARBA" id="ARBA00022722"/>
    </source>
</evidence>
<feature type="binding site" evidence="7">
    <location>
        <position position="141"/>
    </location>
    <ligand>
        <name>Zn(2+)</name>
        <dbReference type="ChEBI" id="CHEBI:29105"/>
        <note>catalytic</note>
    </ligand>
</feature>
<comment type="cofactor">
    <cofactor evidence="7">
        <name>Zn(2+)</name>
        <dbReference type="ChEBI" id="CHEBI:29105"/>
    </cofactor>
    <text evidence="7">Binds 1 zinc ion.</text>
</comment>
<dbReference type="GO" id="GO:0004521">
    <property type="term" value="F:RNA endonuclease activity"/>
    <property type="evidence" value="ECO:0007669"/>
    <property type="project" value="UniProtKB-UniRule"/>
</dbReference>
<protein>
    <recommendedName>
        <fullName evidence="7">Endoribonuclease YbeY</fullName>
        <ecNumber evidence="7">3.1.-.-</ecNumber>
    </recommendedName>
</protein>
<evidence type="ECO:0000313" key="9">
    <source>
        <dbReference type="Proteomes" id="UP000549457"/>
    </source>
</evidence>
<dbReference type="EC" id="3.1.-.-" evidence="7"/>
<dbReference type="HAMAP" id="MF_00009">
    <property type="entry name" value="Endoribonucl_YbeY"/>
    <property type="match status" value="1"/>
</dbReference>
<dbReference type="GO" id="GO:0006364">
    <property type="term" value="P:rRNA processing"/>
    <property type="evidence" value="ECO:0007669"/>
    <property type="project" value="UniProtKB-UniRule"/>
</dbReference>
<keyword evidence="2 7" id="KW-0540">Nuclease</keyword>
<organism evidence="8 9">
    <name type="scientific">Amaricoccus macauensis</name>
    <dbReference type="NCBI Taxonomy" id="57001"/>
    <lineage>
        <taxon>Bacteria</taxon>
        <taxon>Pseudomonadati</taxon>
        <taxon>Pseudomonadota</taxon>
        <taxon>Alphaproteobacteria</taxon>
        <taxon>Rhodobacterales</taxon>
        <taxon>Paracoccaceae</taxon>
        <taxon>Amaricoccus</taxon>
    </lineage>
</organism>
<evidence type="ECO:0000256" key="4">
    <source>
        <dbReference type="ARBA" id="ARBA00022759"/>
    </source>
</evidence>
<feature type="binding site" evidence="7">
    <location>
        <position position="137"/>
    </location>
    <ligand>
        <name>Zn(2+)</name>
        <dbReference type="ChEBI" id="CHEBI:29105"/>
        <note>catalytic</note>
    </ligand>
</feature>
<evidence type="ECO:0000256" key="6">
    <source>
        <dbReference type="ARBA" id="ARBA00022833"/>
    </source>
</evidence>
<dbReference type="SUPFAM" id="SSF55486">
    <property type="entry name" value="Metalloproteases ('zincins'), catalytic domain"/>
    <property type="match status" value="1"/>
</dbReference>
<dbReference type="InterPro" id="IPR023091">
    <property type="entry name" value="MetalPrtase_cat_dom_sf_prd"/>
</dbReference>
<dbReference type="RefSeq" id="WP_184148438.1">
    <property type="nucleotide sequence ID" value="NZ_JACHFM010000002.1"/>
</dbReference>
<evidence type="ECO:0000313" key="8">
    <source>
        <dbReference type="EMBL" id="MBB5222005.1"/>
    </source>
</evidence>
<accession>A0A840SN35</accession>
<comment type="caution">
    <text evidence="8">The sequence shown here is derived from an EMBL/GenBank/DDBJ whole genome shotgun (WGS) entry which is preliminary data.</text>
</comment>
<dbReference type="InterPro" id="IPR020549">
    <property type="entry name" value="YbeY_CS"/>
</dbReference>
<proteinExistence type="inferred from homology"/>
<dbReference type="Gene3D" id="3.40.390.30">
    <property type="entry name" value="Metalloproteases ('zincins'), catalytic domain"/>
    <property type="match status" value="1"/>
</dbReference>
<evidence type="ECO:0000256" key="7">
    <source>
        <dbReference type="HAMAP-Rule" id="MF_00009"/>
    </source>
</evidence>
<dbReference type="EMBL" id="JACHFM010000002">
    <property type="protein sequence ID" value="MBB5222005.1"/>
    <property type="molecule type" value="Genomic_DNA"/>
</dbReference>
<dbReference type="PROSITE" id="PS01306">
    <property type="entry name" value="UPF0054"/>
    <property type="match status" value="1"/>
</dbReference>
<dbReference type="Pfam" id="PF02130">
    <property type="entry name" value="YbeY"/>
    <property type="match status" value="1"/>
</dbReference>
<evidence type="ECO:0000256" key="1">
    <source>
        <dbReference type="ARBA" id="ARBA00010875"/>
    </source>
</evidence>
<dbReference type="PANTHER" id="PTHR46986:SF1">
    <property type="entry name" value="ENDORIBONUCLEASE YBEY, CHLOROPLASTIC"/>
    <property type="match status" value="1"/>
</dbReference>
<keyword evidence="6 7" id="KW-0862">Zinc</keyword>
<dbReference type="InterPro" id="IPR002036">
    <property type="entry name" value="YbeY"/>
</dbReference>
<keyword evidence="7" id="KW-0698">rRNA processing</keyword>
<keyword evidence="9" id="KW-1185">Reference proteome</keyword>
<dbReference type="GO" id="GO:0008270">
    <property type="term" value="F:zinc ion binding"/>
    <property type="evidence" value="ECO:0007669"/>
    <property type="project" value="UniProtKB-UniRule"/>
</dbReference>
<sequence length="185" mass="19655">MPDRDSPAADSPAREPLVEVILEDDRWEAAGLEPLAERAARAALAGVGRDPDRHEIALLACSDARIAGLNADFRGKPKPTNVLSWPDFDGPVPEPDGDGTGERLFLGDIAIAYDTCAREAEEGGIAFSDHVTHLVVHGVLHLLGHDHEDDAEADAMETLETIVLASMGVPNPYLPQERPSGASPG</sequence>
<keyword evidence="4 7" id="KW-0255">Endonuclease</keyword>
<dbReference type="AlphaFoldDB" id="A0A840SN35"/>
<dbReference type="GO" id="GO:0005737">
    <property type="term" value="C:cytoplasm"/>
    <property type="evidence" value="ECO:0007669"/>
    <property type="project" value="UniProtKB-SubCell"/>
</dbReference>
<dbReference type="NCBIfam" id="TIGR00043">
    <property type="entry name" value="rRNA maturation RNase YbeY"/>
    <property type="match status" value="1"/>
</dbReference>
<comment type="similarity">
    <text evidence="1 7">Belongs to the endoribonuclease YbeY family.</text>
</comment>
<evidence type="ECO:0000256" key="3">
    <source>
        <dbReference type="ARBA" id="ARBA00022723"/>
    </source>
</evidence>
<keyword evidence="3 7" id="KW-0479">Metal-binding</keyword>
<keyword evidence="7" id="KW-0690">Ribosome biogenesis</keyword>
<dbReference type="Proteomes" id="UP000549457">
    <property type="component" value="Unassembled WGS sequence"/>
</dbReference>
<evidence type="ECO:0000256" key="5">
    <source>
        <dbReference type="ARBA" id="ARBA00022801"/>
    </source>
</evidence>
<dbReference type="PANTHER" id="PTHR46986">
    <property type="entry name" value="ENDORIBONUCLEASE YBEY, CHLOROPLASTIC"/>
    <property type="match status" value="1"/>
</dbReference>
<name>A0A840SN35_9RHOB</name>
<feature type="binding site" evidence="7">
    <location>
        <position position="147"/>
    </location>
    <ligand>
        <name>Zn(2+)</name>
        <dbReference type="ChEBI" id="CHEBI:29105"/>
        <note>catalytic</note>
    </ligand>
</feature>
<comment type="function">
    <text evidence="7">Single strand-specific metallo-endoribonuclease involved in late-stage 70S ribosome quality control and in maturation of the 3' terminus of the 16S rRNA.</text>
</comment>
<keyword evidence="5 7" id="KW-0378">Hydrolase</keyword>
<dbReference type="GO" id="GO:0004222">
    <property type="term" value="F:metalloendopeptidase activity"/>
    <property type="evidence" value="ECO:0007669"/>
    <property type="project" value="InterPro"/>
</dbReference>
<reference evidence="8 9" key="1">
    <citation type="submission" date="2020-08" db="EMBL/GenBank/DDBJ databases">
        <title>Genomic Encyclopedia of Type Strains, Phase IV (KMG-IV): sequencing the most valuable type-strain genomes for metagenomic binning, comparative biology and taxonomic classification.</title>
        <authorList>
            <person name="Goeker M."/>
        </authorList>
    </citation>
    <scope>NUCLEOTIDE SEQUENCE [LARGE SCALE GENOMIC DNA]</scope>
    <source>
        <strain evidence="8 9">DSM 101730</strain>
    </source>
</reference>
<keyword evidence="7" id="KW-0963">Cytoplasm</keyword>
<comment type="subcellular location">
    <subcellularLocation>
        <location evidence="7">Cytoplasm</location>
    </subcellularLocation>
</comment>